<dbReference type="InterPro" id="IPR001296">
    <property type="entry name" value="Glyco_trans_1"/>
</dbReference>
<gene>
    <name evidence="3" type="ORF">HWH42_16535</name>
    <name evidence="4" type="ORF">QRX88_03375</name>
</gene>
<reference evidence="4 6" key="2">
    <citation type="submission" date="2023-06" db="EMBL/GenBank/DDBJ databases">
        <title>Acute promotion of culturable opportunistic pathogens and persistent increase of antibiotic resistance following antibiotic exposure in mouse gut microbiota.</title>
        <authorList>
            <person name="Li L."/>
            <person name="Wang B."/>
            <person name="Sun Y."/>
            <person name="Wang M."/>
            <person name="Xu H."/>
        </authorList>
    </citation>
    <scope>NUCLEOTIDE SEQUENCE [LARGE SCALE GENOMIC DNA]</scope>
    <source>
        <strain evidence="4 6">CRI2_2</strain>
    </source>
</reference>
<dbReference type="AlphaFoldDB" id="A0ABD4ZQ16"/>
<accession>A0ABD4ZQ16</accession>
<dbReference type="Pfam" id="PF13439">
    <property type="entry name" value="Glyco_transf_4"/>
    <property type="match status" value="1"/>
</dbReference>
<dbReference type="CDD" id="cd03794">
    <property type="entry name" value="GT4_WbuB-like"/>
    <property type="match status" value="1"/>
</dbReference>
<dbReference type="InterPro" id="IPR028098">
    <property type="entry name" value="Glyco_trans_4-like_N"/>
</dbReference>
<sequence length="436" mass="50076">MKINEIWFFNHYAFDMYRNCGGRHYNFAKQLIAKGYSVTIFCANVAHNSNDKIDITKGRYKICYKDGINFVFIKTVSATNNGWQRILNMIIFSFNLMLSGVEIKKRNILRKPDIIISSSVHPLTLVVGNKLANKFRIPSICEIRDLWPEAIFMFDKAKENSILGKILIWGEKNIYENADNLIFTKEGDVDYLKERGWLVQYGGKISEEKCHYINNGVIISDFNNFKKEYEINDPLLNKNSFKIIYTGAIRPINNVGKIIDVAKELSRRGIGNIDFYIYGEGSEKDKLEQRAESEAKNVHFMGKIDKKFIPSILSKSNINLLIYSSEKYNWSRGNSSNKLFEYLASGKPIITNVKMGYSIIQKYKCGMESEFDTAESIADCIQKIYSNKLLQEEMSMNSIDAASDFDYSVLTNHLIEVINETGEIFYEGRSSSCIND</sequence>
<dbReference type="Gene3D" id="3.40.50.2000">
    <property type="entry name" value="Glycogen Phosphorylase B"/>
    <property type="match status" value="2"/>
</dbReference>
<evidence type="ECO:0000313" key="5">
    <source>
        <dbReference type="Proteomes" id="UP000571857"/>
    </source>
</evidence>
<evidence type="ECO:0000313" key="4">
    <source>
        <dbReference type="EMBL" id="MDL4934760.1"/>
    </source>
</evidence>
<dbReference type="Proteomes" id="UP001241571">
    <property type="component" value="Unassembled WGS sequence"/>
</dbReference>
<dbReference type="EMBL" id="JABXJK010000082">
    <property type="protein sequence ID" value="MBA0974178.1"/>
    <property type="molecule type" value="Genomic_DNA"/>
</dbReference>
<comment type="caution">
    <text evidence="4">The sequence shown here is derived from an EMBL/GenBank/DDBJ whole genome shotgun (WGS) entry which is preliminary data.</text>
</comment>
<reference evidence="3 5" key="1">
    <citation type="submission" date="2020-06" db="EMBL/GenBank/DDBJ databases">
        <title>Crossreactivity between MHC class I-restricted antigens from cancer cells and an enterococcal bacteriophage.</title>
        <authorList>
            <person name="Fluckiger A."/>
            <person name="Daillere R."/>
            <person name="Sassi M."/>
            <person name="Cattoir V."/>
            <person name="Kroemer G."/>
            <person name="Zitvogel L."/>
        </authorList>
    </citation>
    <scope>NUCLEOTIDE SEQUENCE [LARGE SCALE GENOMIC DNA]</scope>
    <source>
        <strain evidence="3 5">EG4</strain>
    </source>
</reference>
<dbReference type="SUPFAM" id="SSF53756">
    <property type="entry name" value="UDP-Glycosyltransferase/glycogen phosphorylase"/>
    <property type="match status" value="1"/>
</dbReference>
<name>A0ABD4ZQ16_ENTGA</name>
<evidence type="ECO:0000259" key="2">
    <source>
        <dbReference type="Pfam" id="PF13439"/>
    </source>
</evidence>
<feature type="domain" description="Glycosyltransferase subfamily 4-like N-terminal" evidence="2">
    <location>
        <begin position="25"/>
        <end position="217"/>
    </location>
</feature>
<proteinExistence type="predicted"/>
<dbReference type="Proteomes" id="UP000571857">
    <property type="component" value="Unassembled WGS sequence"/>
</dbReference>
<dbReference type="RefSeq" id="WP_103299544.1">
    <property type="nucleotide sequence ID" value="NZ_CAKOCH010000002.1"/>
</dbReference>
<dbReference type="Pfam" id="PF00534">
    <property type="entry name" value="Glycos_transf_1"/>
    <property type="match status" value="1"/>
</dbReference>
<dbReference type="EMBL" id="JASUBT010000002">
    <property type="protein sequence ID" value="MDL4934760.1"/>
    <property type="molecule type" value="Genomic_DNA"/>
</dbReference>
<evidence type="ECO:0000313" key="6">
    <source>
        <dbReference type="Proteomes" id="UP001241571"/>
    </source>
</evidence>
<dbReference type="PANTHER" id="PTHR12526">
    <property type="entry name" value="GLYCOSYLTRANSFERASE"/>
    <property type="match status" value="1"/>
</dbReference>
<protein>
    <submittedName>
        <fullName evidence="4">Glycosyltransferase family 4 protein</fullName>
    </submittedName>
</protein>
<organism evidence="4 6">
    <name type="scientific">Enterococcus gallinarum</name>
    <dbReference type="NCBI Taxonomy" id="1353"/>
    <lineage>
        <taxon>Bacteria</taxon>
        <taxon>Bacillati</taxon>
        <taxon>Bacillota</taxon>
        <taxon>Bacilli</taxon>
        <taxon>Lactobacillales</taxon>
        <taxon>Enterococcaceae</taxon>
        <taxon>Enterococcus</taxon>
    </lineage>
</organism>
<evidence type="ECO:0000259" key="1">
    <source>
        <dbReference type="Pfam" id="PF00534"/>
    </source>
</evidence>
<feature type="domain" description="Glycosyl transferase family 1" evidence="1">
    <location>
        <begin position="230"/>
        <end position="398"/>
    </location>
</feature>
<evidence type="ECO:0000313" key="3">
    <source>
        <dbReference type="EMBL" id="MBA0974178.1"/>
    </source>
</evidence>